<organism evidence="1 2">
    <name type="scientific">Vibrio vulnificus</name>
    <dbReference type="NCBI Taxonomy" id="672"/>
    <lineage>
        <taxon>Bacteria</taxon>
        <taxon>Pseudomonadati</taxon>
        <taxon>Pseudomonadota</taxon>
        <taxon>Gammaproteobacteria</taxon>
        <taxon>Vibrionales</taxon>
        <taxon>Vibrionaceae</taxon>
        <taxon>Vibrio</taxon>
    </lineage>
</organism>
<dbReference type="EMBL" id="CP019291">
    <property type="protein sequence ID" value="AXX61903.1"/>
    <property type="molecule type" value="Genomic_DNA"/>
</dbReference>
<evidence type="ECO:0000313" key="1">
    <source>
        <dbReference type="EMBL" id="AXX61903.1"/>
    </source>
</evidence>
<sequence>MMPASHREFGVEATETAIFGISFAAFGPDNQSSSRSKQALAFCSSFVGAE</sequence>
<dbReference type="Proteomes" id="UP000263418">
    <property type="component" value="Chromosome 2"/>
</dbReference>
<accession>A0AAN1PSI6</accession>
<protein>
    <submittedName>
        <fullName evidence="1">Uncharacterized protein</fullName>
    </submittedName>
</protein>
<dbReference type="AlphaFoldDB" id="A0AAN1PSI6"/>
<evidence type="ECO:0000313" key="2">
    <source>
        <dbReference type="Proteomes" id="UP000263418"/>
    </source>
</evidence>
<name>A0AAN1PSI6_VIBVL</name>
<proteinExistence type="predicted"/>
<reference evidence="1 2" key="1">
    <citation type="submission" date="2017-01" db="EMBL/GenBank/DDBJ databases">
        <title>Complete Genome Sequence of Vibrio vulnificus FORC_053.</title>
        <authorList>
            <consortium name="Food-borne Pathogen Omics Research Center"/>
            <person name="Chung H.Y."/>
            <person name="Na E.J."/>
            <person name="Song J.S."/>
            <person name="Kim H."/>
            <person name="Lee J.-H."/>
            <person name="Ryu S."/>
            <person name="Choi S.H."/>
        </authorList>
    </citation>
    <scope>NUCLEOTIDE SEQUENCE [LARGE SCALE GENOMIC DNA]</scope>
    <source>
        <strain evidence="1 2">FORC_053</strain>
    </source>
</reference>
<gene>
    <name evidence="1" type="ORF">FORC53_3564</name>
</gene>